<gene>
    <name evidence="1" type="ORF">GA0074695_1194</name>
</gene>
<evidence type="ECO:0000313" key="1">
    <source>
        <dbReference type="EMBL" id="SCE79671.1"/>
    </source>
</evidence>
<reference evidence="2" key="1">
    <citation type="submission" date="2016-06" db="EMBL/GenBank/DDBJ databases">
        <authorList>
            <person name="Varghese N."/>
            <person name="Submissions Spin"/>
        </authorList>
    </citation>
    <scope>NUCLEOTIDE SEQUENCE [LARGE SCALE GENOMIC DNA]</scope>
    <source>
        <strain evidence="2">DSM 43909</strain>
    </source>
</reference>
<dbReference type="EMBL" id="LT607411">
    <property type="protein sequence ID" value="SCE79671.1"/>
    <property type="molecule type" value="Genomic_DNA"/>
</dbReference>
<evidence type="ECO:0000313" key="2">
    <source>
        <dbReference type="Proteomes" id="UP000198242"/>
    </source>
</evidence>
<dbReference type="Proteomes" id="UP000198242">
    <property type="component" value="Chromosome I"/>
</dbReference>
<dbReference type="AlphaFoldDB" id="A0A1C4V757"/>
<organism evidence="1 2">
    <name type="scientific">Micromonospora viridifaciens</name>
    <dbReference type="NCBI Taxonomy" id="1881"/>
    <lineage>
        <taxon>Bacteria</taxon>
        <taxon>Bacillati</taxon>
        <taxon>Actinomycetota</taxon>
        <taxon>Actinomycetes</taxon>
        <taxon>Micromonosporales</taxon>
        <taxon>Micromonosporaceae</taxon>
        <taxon>Micromonospora</taxon>
    </lineage>
</organism>
<protein>
    <submittedName>
        <fullName evidence="1">Uncharacterized protein</fullName>
    </submittedName>
</protein>
<keyword evidence="2" id="KW-1185">Reference proteome</keyword>
<proteinExistence type="predicted"/>
<dbReference type="RefSeq" id="WP_157744348.1">
    <property type="nucleotide sequence ID" value="NZ_LT607411.1"/>
</dbReference>
<sequence>MSTTVPVPSDEQILAALDRTGYMFEQRVANLLGSDVSTGWAFKDQDTGASREVDIYKSGSVYFTARDKGKQFSIRWIIVGECKNYQWPWVALTKPWDGHYSYREWPELALSVAARVELGIHDFAFDGPEDTFNHAYHVSRFAMHTRAVQLVKLNKKSGGWEAHSGDIFNELTYPLAKATSFLKSRFTFEHDTDSRIHGERERVVTLIFPSIFLSSDIYAVSASDSQPQVTSERHVILERQLSSESISGLYRYDVVNVDGIAEWYNGHVLGTVKSVIDAAGLGGRRISYSRSFKELPSKA</sequence>
<name>A0A1C4V757_MICVI</name>
<accession>A0A1C4V757</accession>
<dbReference type="OrthoDB" id="3384183at2"/>